<feature type="region of interest" description="Disordered" evidence="7">
    <location>
        <begin position="381"/>
        <end position="419"/>
    </location>
</feature>
<feature type="transmembrane region" description="Helical" evidence="8">
    <location>
        <begin position="810"/>
        <end position="831"/>
    </location>
</feature>
<gene>
    <name evidence="10" type="ORF">SEMRO_109_G054430.1</name>
</gene>
<dbReference type="GO" id="GO:0016020">
    <property type="term" value="C:membrane"/>
    <property type="evidence" value="ECO:0007669"/>
    <property type="project" value="UniProtKB-SubCell"/>
</dbReference>
<feature type="transmembrane region" description="Helical" evidence="8">
    <location>
        <begin position="559"/>
        <end position="577"/>
    </location>
</feature>
<dbReference type="Proteomes" id="UP001153069">
    <property type="component" value="Unassembled WGS sequence"/>
</dbReference>
<dbReference type="PANTHER" id="PTHR23515">
    <property type="entry name" value="HIGH-AFFINITY NITRATE TRANSPORTER 2.3"/>
    <property type="match status" value="1"/>
</dbReference>
<keyword evidence="4 8" id="KW-1133">Transmembrane helix</keyword>
<dbReference type="Pfam" id="PF07690">
    <property type="entry name" value="MFS_1"/>
    <property type="match status" value="1"/>
</dbReference>
<organism evidence="10 11">
    <name type="scientific">Seminavis robusta</name>
    <dbReference type="NCBI Taxonomy" id="568900"/>
    <lineage>
        <taxon>Eukaryota</taxon>
        <taxon>Sar</taxon>
        <taxon>Stramenopiles</taxon>
        <taxon>Ochrophyta</taxon>
        <taxon>Bacillariophyta</taxon>
        <taxon>Bacillariophyceae</taxon>
        <taxon>Bacillariophycidae</taxon>
        <taxon>Naviculales</taxon>
        <taxon>Naviculaceae</taxon>
        <taxon>Seminavis</taxon>
    </lineage>
</organism>
<evidence type="ECO:0000256" key="5">
    <source>
        <dbReference type="ARBA" id="ARBA00023063"/>
    </source>
</evidence>
<feature type="transmembrane region" description="Helical" evidence="8">
    <location>
        <begin position="907"/>
        <end position="928"/>
    </location>
</feature>
<feature type="transmembrane region" description="Helical" evidence="8">
    <location>
        <begin position="620"/>
        <end position="637"/>
    </location>
</feature>
<dbReference type="GO" id="GO:0015112">
    <property type="term" value="F:nitrate transmembrane transporter activity"/>
    <property type="evidence" value="ECO:0007669"/>
    <property type="project" value="InterPro"/>
</dbReference>
<dbReference type="AlphaFoldDB" id="A0A9N8H4A4"/>
<evidence type="ECO:0000259" key="9">
    <source>
        <dbReference type="PROSITE" id="PS50850"/>
    </source>
</evidence>
<keyword evidence="3 8" id="KW-0812">Transmembrane</keyword>
<evidence type="ECO:0000313" key="11">
    <source>
        <dbReference type="Proteomes" id="UP001153069"/>
    </source>
</evidence>
<evidence type="ECO:0000256" key="3">
    <source>
        <dbReference type="ARBA" id="ARBA00022692"/>
    </source>
</evidence>
<sequence>MKMMDGSDAVVASEGPVPLAAMKSSSLLVREAAAMEAQDQPGQEIHMNGVPRREEEEDELEPSGTSHGFVIKTITVPQQCISDVDDDASSREAGSNDEDSLLVAGRADARAETDAPPLSFITIHQDFDDYSVDYENRQFEVVEKSDDELDNNDEKKTDSLMLMMGPDAPTATNTSDEAAPPKKKKRVVHFESVQVREYNITIGDHPFCSKGAPITLDWEFSEGATLPLELYESSKKRSSRRRRRSRSRMLMDPIQRRDLLWRFGHHLDEIEVAAKENEKEKFRQSINLYMLPLYVLQEFFASQKDHFYNKKKRKKSREAEMKNNEAQVRQLHRMQFIGRQLHFIEDPEQQPCNCHHHHHEHYYDSIPPQQHHQDHHLVVPAASSDDNHSNKPRRRISLRGSNRSADGASPSPCMAASSGSCAANTNGSGSCGGVGSGTAVAVAPSASSIRSSASSNNSHPNNNNNNTLTHSITSSNVTCSNNDHSSSLFLPSSPDDWSRSVMSERESIAGSEASGLSTASSVVGSRYKIQTDPRQHDKATEIILCSIERPHMRAFHASWFGFFIGFVMWFAITPLLGEVKESLDLTNSEIWTSSLCGTAVTIVARVIMGPLCDVFGARKCMAAIVIVSAIPCGLTGLCNTATGLSAVRAFVGIAGSAFVPCQYWTSRMFAREVAGTANALVAGWGNLGGGITQLLMGAGLFPLFVLIYQLDDDRDDARARELAWRTVFVIPSIIAFMAAYVYIYHCEDSPKGDYAELVRQQQIEMVSPFWSLGLAIQNRNVILLLVQYACCFGVEITMTNAIALYMREEFAQSTISAAAIASVFGMMNLFARGLGGYGSDYCQSKYGTKGRVWWQSFTLFMEGMGIVVFAYQKNLVGAILSLIFLSLWVQCAEGSTYGIVPYVNRRFTGAVVGWIGAGGTLGGVIFSVFFREFESNQKAFLAMGLTAAGSAFLSIFMNMKSLAAIYQEKIQAEYIKTNNNFVFHDDAPAPPRTSNHHNSNNQAQDKKD</sequence>
<feature type="domain" description="Major facilitator superfamily (MFS) profile" evidence="9">
    <location>
        <begin position="554"/>
        <end position="962"/>
    </location>
</feature>
<dbReference type="GO" id="GO:0042128">
    <property type="term" value="P:nitrate assimilation"/>
    <property type="evidence" value="ECO:0007669"/>
    <property type="project" value="UniProtKB-KW"/>
</dbReference>
<dbReference type="SUPFAM" id="SSF103473">
    <property type="entry name" value="MFS general substrate transporter"/>
    <property type="match status" value="1"/>
</dbReference>
<dbReference type="PROSITE" id="PS50850">
    <property type="entry name" value="MFS"/>
    <property type="match status" value="1"/>
</dbReference>
<comment type="subcellular location">
    <subcellularLocation>
        <location evidence="1">Membrane</location>
        <topology evidence="1">Multi-pass membrane protein</topology>
    </subcellularLocation>
</comment>
<dbReference type="InterPro" id="IPR044772">
    <property type="entry name" value="NO3_transporter"/>
</dbReference>
<protein>
    <submittedName>
        <fullName evidence="10">Affinity nitrate transporter 2</fullName>
    </submittedName>
</protein>
<keyword evidence="5" id="KW-0534">Nitrate assimilation</keyword>
<proteinExistence type="inferred from homology"/>
<evidence type="ECO:0000256" key="6">
    <source>
        <dbReference type="ARBA" id="ARBA00023136"/>
    </source>
</evidence>
<feature type="transmembrane region" description="Helical" evidence="8">
    <location>
        <begin position="781"/>
        <end position="804"/>
    </location>
</feature>
<feature type="transmembrane region" description="Helical" evidence="8">
    <location>
        <begin position="643"/>
        <end position="665"/>
    </location>
</feature>
<dbReference type="EMBL" id="CAICTM010000108">
    <property type="protein sequence ID" value="CAB9501443.1"/>
    <property type="molecule type" value="Genomic_DNA"/>
</dbReference>
<keyword evidence="11" id="KW-1185">Reference proteome</keyword>
<feature type="transmembrane region" description="Helical" evidence="8">
    <location>
        <begin position="722"/>
        <end position="743"/>
    </location>
</feature>
<feature type="region of interest" description="Disordered" evidence="7">
    <location>
        <begin position="162"/>
        <end position="185"/>
    </location>
</feature>
<feature type="transmembrane region" description="Helical" evidence="8">
    <location>
        <begin position="878"/>
        <end position="900"/>
    </location>
</feature>
<dbReference type="InterPro" id="IPR020846">
    <property type="entry name" value="MFS_dom"/>
</dbReference>
<evidence type="ECO:0000256" key="4">
    <source>
        <dbReference type="ARBA" id="ARBA00022989"/>
    </source>
</evidence>
<feature type="transmembrane region" description="Helical" evidence="8">
    <location>
        <begin position="940"/>
        <end position="959"/>
    </location>
</feature>
<comment type="similarity">
    <text evidence="2">Belongs to the major facilitator superfamily. Nitrate/nitrite porter (TC 2.A.1.8) family.</text>
</comment>
<accession>A0A9N8H4A4</accession>
<dbReference type="CDD" id="cd17341">
    <property type="entry name" value="MFS_NRT2_like"/>
    <property type="match status" value="1"/>
</dbReference>
<evidence type="ECO:0000256" key="1">
    <source>
        <dbReference type="ARBA" id="ARBA00004141"/>
    </source>
</evidence>
<dbReference type="Gene3D" id="1.20.1250.20">
    <property type="entry name" value="MFS general substrate transporter like domains"/>
    <property type="match status" value="2"/>
</dbReference>
<feature type="region of interest" description="Disordered" evidence="7">
    <location>
        <begin position="33"/>
        <end position="72"/>
    </location>
</feature>
<feature type="transmembrane region" description="Helical" evidence="8">
    <location>
        <begin position="677"/>
        <end position="710"/>
    </location>
</feature>
<dbReference type="InterPro" id="IPR011701">
    <property type="entry name" value="MFS"/>
</dbReference>
<reference evidence="10" key="1">
    <citation type="submission" date="2020-06" db="EMBL/GenBank/DDBJ databases">
        <authorList>
            <consortium name="Plant Systems Biology data submission"/>
        </authorList>
    </citation>
    <scope>NUCLEOTIDE SEQUENCE</scope>
    <source>
        <strain evidence="10">D6</strain>
    </source>
</reference>
<dbReference type="InterPro" id="IPR036259">
    <property type="entry name" value="MFS_trans_sf"/>
</dbReference>
<evidence type="ECO:0000313" key="10">
    <source>
        <dbReference type="EMBL" id="CAB9501443.1"/>
    </source>
</evidence>
<name>A0A9N8H4A4_9STRA</name>
<evidence type="ECO:0000256" key="7">
    <source>
        <dbReference type="SAM" id="MobiDB-lite"/>
    </source>
</evidence>
<feature type="transmembrane region" description="Helical" evidence="8">
    <location>
        <begin position="589"/>
        <end position="608"/>
    </location>
</feature>
<comment type="caution">
    <text evidence="10">The sequence shown here is derived from an EMBL/GenBank/DDBJ whole genome shotgun (WGS) entry which is preliminary data.</text>
</comment>
<evidence type="ECO:0000256" key="2">
    <source>
        <dbReference type="ARBA" id="ARBA00008432"/>
    </source>
</evidence>
<keyword evidence="6 8" id="KW-0472">Membrane</keyword>
<feature type="region of interest" description="Disordered" evidence="7">
    <location>
        <begin position="449"/>
        <end position="476"/>
    </location>
</feature>
<evidence type="ECO:0000256" key="8">
    <source>
        <dbReference type="SAM" id="Phobius"/>
    </source>
</evidence>
<dbReference type="OrthoDB" id="434240at2759"/>
<feature type="region of interest" description="Disordered" evidence="7">
    <location>
        <begin position="986"/>
        <end position="1008"/>
    </location>
</feature>
<feature type="compositionally biased region" description="Polar residues" evidence="7">
    <location>
        <begin position="992"/>
        <end position="1008"/>
    </location>
</feature>